<keyword evidence="3" id="KW-1185">Reference proteome</keyword>
<feature type="region of interest" description="Disordered" evidence="1">
    <location>
        <begin position="116"/>
        <end position="186"/>
    </location>
</feature>
<feature type="region of interest" description="Disordered" evidence="1">
    <location>
        <begin position="31"/>
        <end position="85"/>
    </location>
</feature>
<feature type="compositionally biased region" description="Polar residues" evidence="1">
    <location>
        <begin position="63"/>
        <end position="76"/>
    </location>
</feature>
<gene>
    <name evidence="2" type="ORF">H2200_012509</name>
</gene>
<organism evidence="2 3">
    <name type="scientific">Cladophialophora chaetospira</name>
    <dbReference type="NCBI Taxonomy" id="386627"/>
    <lineage>
        <taxon>Eukaryota</taxon>
        <taxon>Fungi</taxon>
        <taxon>Dikarya</taxon>
        <taxon>Ascomycota</taxon>
        <taxon>Pezizomycotina</taxon>
        <taxon>Eurotiomycetes</taxon>
        <taxon>Chaetothyriomycetidae</taxon>
        <taxon>Chaetothyriales</taxon>
        <taxon>Herpotrichiellaceae</taxon>
        <taxon>Cladophialophora</taxon>
    </lineage>
</organism>
<evidence type="ECO:0000313" key="3">
    <source>
        <dbReference type="Proteomes" id="UP001172673"/>
    </source>
</evidence>
<dbReference type="EMBL" id="JAPDRK010000023">
    <property type="protein sequence ID" value="KAJ9603214.1"/>
    <property type="molecule type" value="Genomic_DNA"/>
</dbReference>
<evidence type="ECO:0000256" key="1">
    <source>
        <dbReference type="SAM" id="MobiDB-lite"/>
    </source>
</evidence>
<feature type="compositionally biased region" description="Polar residues" evidence="1">
    <location>
        <begin position="150"/>
        <end position="165"/>
    </location>
</feature>
<sequence>MPGRRLPRITVRQGSQSLPASTVIATKVQYIPGGGTHSKRSGGGQNARPLRKARFYPYDRGNPTASFGTLPESQPASIPPPFDSLLATSSNGITVSPQISTSSPAAIPFTNASPPAAIRTFPPTTALSMAPAPVPQPEPSLATESAPLPASSSATMSLFPTSSRGPNCPFATLGQPQPNTESTSSQSFPVIVTVLPIPAETSS</sequence>
<proteinExistence type="predicted"/>
<reference evidence="2" key="1">
    <citation type="submission" date="2022-10" db="EMBL/GenBank/DDBJ databases">
        <title>Culturing micro-colonial fungi from biological soil crusts in the Mojave desert and describing Neophaeococcomyces mojavensis, and introducing the new genera and species Taxawa tesnikishii.</title>
        <authorList>
            <person name="Kurbessoian T."/>
            <person name="Stajich J.E."/>
        </authorList>
    </citation>
    <scope>NUCLEOTIDE SEQUENCE</scope>
    <source>
        <strain evidence="2">TK_41</strain>
    </source>
</reference>
<name>A0AA39CCG7_9EURO</name>
<feature type="compositionally biased region" description="Gly residues" evidence="1">
    <location>
        <begin position="32"/>
        <end position="45"/>
    </location>
</feature>
<dbReference type="AlphaFoldDB" id="A0AA39CCG7"/>
<protein>
    <submittedName>
        <fullName evidence="2">Uncharacterized protein</fullName>
    </submittedName>
</protein>
<evidence type="ECO:0000313" key="2">
    <source>
        <dbReference type="EMBL" id="KAJ9603214.1"/>
    </source>
</evidence>
<comment type="caution">
    <text evidence="2">The sequence shown here is derived from an EMBL/GenBank/DDBJ whole genome shotgun (WGS) entry which is preliminary data.</text>
</comment>
<accession>A0AA39CCG7</accession>
<dbReference type="Proteomes" id="UP001172673">
    <property type="component" value="Unassembled WGS sequence"/>
</dbReference>
<feature type="compositionally biased region" description="Polar residues" evidence="1">
    <location>
        <begin position="174"/>
        <end position="186"/>
    </location>
</feature>